<proteinExistence type="predicted"/>
<comment type="caution">
    <text evidence="1">The sequence shown here is derived from an EMBL/GenBank/DDBJ whole genome shotgun (WGS) entry which is preliminary data.</text>
</comment>
<evidence type="ECO:0000313" key="1">
    <source>
        <dbReference type="EMBL" id="KAK1147941.1"/>
    </source>
</evidence>
<accession>A0ACC3BBK6</accession>
<organism evidence="1 2">
    <name type="scientific">Aspergillus melleus</name>
    <dbReference type="NCBI Taxonomy" id="138277"/>
    <lineage>
        <taxon>Eukaryota</taxon>
        <taxon>Fungi</taxon>
        <taxon>Dikarya</taxon>
        <taxon>Ascomycota</taxon>
        <taxon>Pezizomycotina</taxon>
        <taxon>Eurotiomycetes</taxon>
        <taxon>Eurotiomycetidae</taxon>
        <taxon>Eurotiales</taxon>
        <taxon>Aspergillaceae</taxon>
        <taxon>Aspergillus</taxon>
        <taxon>Aspergillus subgen. Circumdati</taxon>
    </lineage>
</organism>
<gene>
    <name evidence="1" type="ORF">N8T08_000457</name>
</gene>
<dbReference type="Proteomes" id="UP001177260">
    <property type="component" value="Unassembled WGS sequence"/>
</dbReference>
<protein>
    <submittedName>
        <fullName evidence="1">Uncharacterized protein</fullName>
    </submittedName>
</protein>
<name>A0ACC3BBK6_9EURO</name>
<dbReference type="EMBL" id="JAOPJF010000010">
    <property type="protein sequence ID" value="KAK1147941.1"/>
    <property type="molecule type" value="Genomic_DNA"/>
</dbReference>
<keyword evidence="2" id="KW-1185">Reference proteome</keyword>
<sequence length="334" mass="36855">MRSFVLSSALAAGFAQAYTVTNVDMFMLKNIDPLVVPGEYTSHMHSFFGSDAVTAHTNTSAELQKGCSTARNPNDFSAYWVPTLYHVDGSNYTALKPFRFSAYYKELDSAEIPLPQDLKLLAGNATATSQEGVPSDAGIQWFCDGESTDDDKDDAAFPTKTCKDHLQGLLLFPDCANPQTLEYAYSANPNWVDNYGENRCPIGMSRIPRVRYSIRYDLRDILPDGWSGTPPLEFACGSPYCTHGDFINGWLPEAAENMVKDASSNDRDYFRLSGPNGAGDEGSLCNTEDAKDSDPSHGTSDYWESVKMMTKSKRSSGLTAAMKRHLAHHRAHDF</sequence>
<reference evidence="1 2" key="1">
    <citation type="journal article" date="2023" name="ACS Omega">
        <title>Identification of the Neoaspergillic Acid Biosynthesis Gene Cluster by Establishing an In Vitro CRISPR-Ribonucleoprotein Genetic System in Aspergillus melleus.</title>
        <authorList>
            <person name="Yuan B."/>
            <person name="Grau M.F."/>
            <person name="Murata R.M."/>
            <person name="Torok T."/>
            <person name="Venkateswaran K."/>
            <person name="Stajich J.E."/>
            <person name="Wang C.C.C."/>
        </authorList>
    </citation>
    <scope>NUCLEOTIDE SEQUENCE [LARGE SCALE GENOMIC DNA]</scope>
    <source>
        <strain evidence="1 2">IMV 1140</strain>
    </source>
</reference>
<evidence type="ECO:0000313" key="2">
    <source>
        <dbReference type="Proteomes" id="UP001177260"/>
    </source>
</evidence>